<dbReference type="InterPro" id="IPR029019">
    <property type="entry name" value="HEX_eukaryotic_N"/>
</dbReference>
<dbReference type="InterPro" id="IPR025705">
    <property type="entry name" value="Beta_hexosaminidase_sua/sub"/>
</dbReference>
<evidence type="ECO:0000259" key="10">
    <source>
        <dbReference type="Pfam" id="PF14845"/>
    </source>
</evidence>
<dbReference type="CDD" id="cd06562">
    <property type="entry name" value="GH20_HexA_HexB-like"/>
    <property type="match status" value="1"/>
</dbReference>
<dbReference type="Pfam" id="PF14845">
    <property type="entry name" value="Glycohydro_20b2"/>
    <property type="match status" value="1"/>
</dbReference>
<comment type="similarity">
    <text evidence="2 7">Belongs to the glycosyl hydrolase 20 family.</text>
</comment>
<name>A0ABQ8JZH8_9APHY</name>
<organism evidence="11 12">
    <name type="scientific">Rhodofomes roseus</name>
    <dbReference type="NCBI Taxonomy" id="34475"/>
    <lineage>
        <taxon>Eukaryota</taxon>
        <taxon>Fungi</taxon>
        <taxon>Dikarya</taxon>
        <taxon>Basidiomycota</taxon>
        <taxon>Agaricomycotina</taxon>
        <taxon>Agaricomycetes</taxon>
        <taxon>Polyporales</taxon>
        <taxon>Rhodofomes</taxon>
    </lineage>
</organism>
<dbReference type="InterPro" id="IPR017853">
    <property type="entry name" value="GH"/>
</dbReference>
<feature type="chain" id="PRO_5045285052" description="Beta-hexosaminidase" evidence="8">
    <location>
        <begin position="22"/>
        <end position="557"/>
    </location>
</feature>
<dbReference type="Gene3D" id="3.30.379.10">
    <property type="entry name" value="Chitobiase/beta-hexosaminidase domain 2-like"/>
    <property type="match status" value="1"/>
</dbReference>
<gene>
    <name evidence="11" type="ORF">C8Q71DRAFT_399364</name>
</gene>
<sequence>MFHRAVVVAASLLAAVSRVGALWPLPQSLSEGTSALRLSPGFHITLAPSVAFSAPLDLYEAIGRTQGYLFTDSLGRLVVGRGASDVSAFETAAYLTELQLSLAPGSKVNSITTEAQKPLDERDEAYTLTVPSNGSAATITATSTLGLYRGLTTFGQLWYEYEGTVYAVNTPVEIEDKPAYPYRGLLLDTSRNFFPVSDILRTLDTMSLVKLNEFHWHVVDSQSFPLEIPGYTELAAYGAYGPNMVYSASDVQTIVSYAGARGIDVMVEIDTPGHTAVIADAHPDFVACNQARPWATYANEPPAGQLRFTNSTIATWTAGLFTELAKMFPSSLISTGGDEINMPCYDDDEETQRDLNATGLSFNDALSGFTQQTHAALEAAGKTPVVWEEMVLNYNLTLSNETYVLVWISSEDVKAVADKGFRIIHAASNYFYLDCGGGGWVGDYPAGNSWCEPFKTWQNSYAFDPLANLTSDQYSLVAGGQHNLWTEQSGPSNLDPIVWPRAGASAELFWSGAGGNVTAALPRLHDVSFRMQQRGVRSIALQPLWCALRPDECDLNW</sequence>
<dbReference type="EMBL" id="JADCUA010000036">
    <property type="protein sequence ID" value="KAH9829720.1"/>
    <property type="molecule type" value="Genomic_DNA"/>
</dbReference>
<dbReference type="SUPFAM" id="SSF51445">
    <property type="entry name" value="(Trans)glycosidases"/>
    <property type="match status" value="1"/>
</dbReference>
<evidence type="ECO:0000259" key="9">
    <source>
        <dbReference type="Pfam" id="PF00728"/>
    </source>
</evidence>
<feature type="domain" description="Glycoside hydrolase family 20 catalytic" evidence="9">
    <location>
        <begin position="180"/>
        <end position="512"/>
    </location>
</feature>
<evidence type="ECO:0000313" key="12">
    <source>
        <dbReference type="Proteomes" id="UP000814176"/>
    </source>
</evidence>
<dbReference type="SUPFAM" id="SSF55545">
    <property type="entry name" value="beta-N-acetylhexosaminidase-like domain"/>
    <property type="match status" value="1"/>
</dbReference>
<dbReference type="InterPro" id="IPR029018">
    <property type="entry name" value="Hex-like_dom2"/>
</dbReference>
<dbReference type="InterPro" id="IPR015883">
    <property type="entry name" value="Glyco_hydro_20_cat"/>
</dbReference>
<keyword evidence="6 7" id="KW-0326">Glycosidase</keyword>
<evidence type="ECO:0000256" key="2">
    <source>
        <dbReference type="ARBA" id="ARBA00006285"/>
    </source>
</evidence>
<evidence type="ECO:0000313" key="11">
    <source>
        <dbReference type="EMBL" id="KAH9829720.1"/>
    </source>
</evidence>
<dbReference type="PRINTS" id="PR00738">
    <property type="entry name" value="GLHYDRLASE20"/>
</dbReference>
<dbReference type="GeneID" id="71999046"/>
<dbReference type="PANTHER" id="PTHR22600:SF26">
    <property type="entry name" value="BETA-N-ACETYLHEXOSAMINIDASE"/>
    <property type="match status" value="1"/>
</dbReference>
<dbReference type="PIRSF" id="PIRSF001093">
    <property type="entry name" value="B-hxosamndse_ab_euk"/>
    <property type="match status" value="1"/>
</dbReference>
<evidence type="ECO:0000256" key="5">
    <source>
        <dbReference type="ARBA" id="ARBA00023180"/>
    </source>
</evidence>
<proteinExistence type="inferred from homology"/>
<dbReference type="RefSeq" id="XP_047773163.1">
    <property type="nucleotide sequence ID" value="XM_047918314.1"/>
</dbReference>
<keyword evidence="3 8" id="KW-0732">Signal</keyword>
<reference evidence="11 12" key="1">
    <citation type="journal article" date="2021" name="Environ. Microbiol.">
        <title>Gene family expansions and transcriptome signatures uncover fungal adaptations to wood decay.</title>
        <authorList>
            <person name="Hage H."/>
            <person name="Miyauchi S."/>
            <person name="Viragh M."/>
            <person name="Drula E."/>
            <person name="Min B."/>
            <person name="Chaduli D."/>
            <person name="Navarro D."/>
            <person name="Favel A."/>
            <person name="Norest M."/>
            <person name="Lesage-Meessen L."/>
            <person name="Balint B."/>
            <person name="Merenyi Z."/>
            <person name="de Eugenio L."/>
            <person name="Morin E."/>
            <person name="Martinez A.T."/>
            <person name="Baldrian P."/>
            <person name="Stursova M."/>
            <person name="Martinez M.J."/>
            <person name="Novotny C."/>
            <person name="Magnuson J.K."/>
            <person name="Spatafora J.W."/>
            <person name="Maurice S."/>
            <person name="Pangilinan J."/>
            <person name="Andreopoulos W."/>
            <person name="LaButti K."/>
            <person name="Hundley H."/>
            <person name="Na H."/>
            <person name="Kuo A."/>
            <person name="Barry K."/>
            <person name="Lipzen A."/>
            <person name="Henrissat B."/>
            <person name="Riley R."/>
            <person name="Ahrendt S."/>
            <person name="Nagy L.G."/>
            <person name="Grigoriev I.V."/>
            <person name="Martin F."/>
            <person name="Rosso M.N."/>
        </authorList>
    </citation>
    <scope>NUCLEOTIDE SEQUENCE [LARGE SCALE GENOMIC DNA]</scope>
    <source>
        <strain evidence="11 12">CIRM-BRFM 1785</strain>
    </source>
</reference>
<comment type="catalytic activity">
    <reaction evidence="1 7">
        <text>Hydrolysis of terminal non-reducing N-acetyl-D-hexosamine residues in N-acetyl-beta-D-hexosaminides.</text>
        <dbReference type="EC" id="3.2.1.52"/>
    </reaction>
</comment>
<evidence type="ECO:0000256" key="8">
    <source>
        <dbReference type="SAM" id="SignalP"/>
    </source>
</evidence>
<dbReference type="Proteomes" id="UP000814176">
    <property type="component" value="Unassembled WGS sequence"/>
</dbReference>
<protein>
    <recommendedName>
        <fullName evidence="7">Beta-hexosaminidase</fullName>
        <ecNumber evidence="7">3.2.1.52</ecNumber>
    </recommendedName>
</protein>
<keyword evidence="12" id="KW-1185">Reference proteome</keyword>
<keyword evidence="4 7" id="KW-0378">Hydrolase</keyword>
<dbReference type="PANTHER" id="PTHR22600">
    <property type="entry name" value="BETA-HEXOSAMINIDASE"/>
    <property type="match status" value="1"/>
</dbReference>
<keyword evidence="5" id="KW-0325">Glycoprotein</keyword>
<evidence type="ECO:0000256" key="1">
    <source>
        <dbReference type="ARBA" id="ARBA00001231"/>
    </source>
</evidence>
<dbReference type="EC" id="3.2.1.52" evidence="7"/>
<evidence type="ECO:0000256" key="6">
    <source>
        <dbReference type="ARBA" id="ARBA00023295"/>
    </source>
</evidence>
<feature type="domain" description="Beta-hexosaminidase eukaryotic type N-terminal" evidence="10">
    <location>
        <begin position="22"/>
        <end position="157"/>
    </location>
</feature>
<dbReference type="Pfam" id="PF00728">
    <property type="entry name" value="Glyco_hydro_20"/>
    <property type="match status" value="1"/>
</dbReference>
<evidence type="ECO:0000256" key="7">
    <source>
        <dbReference type="PIRNR" id="PIRNR001093"/>
    </source>
</evidence>
<comment type="caution">
    <text evidence="11">The sequence shown here is derived from an EMBL/GenBank/DDBJ whole genome shotgun (WGS) entry which is preliminary data.</text>
</comment>
<dbReference type="Gene3D" id="3.20.20.80">
    <property type="entry name" value="Glycosidases"/>
    <property type="match status" value="1"/>
</dbReference>
<feature type="signal peptide" evidence="8">
    <location>
        <begin position="1"/>
        <end position="21"/>
    </location>
</feature>
<accession>A0ABQ8JZH8</accession>
<evidence type="ECO:0000256" key="4">
    <source>
        <dbReference type="ARBA" id="ARBA00022801"/>
    </source>
</evidence>
<evidence type="ECO:0000256" key="3">
    <source>
        <dbReference type="ARBA" id="ARBA00022729"/>
    </source>
</evidence>